<evidence type="ECO:0000313" key="1">
    <source>
        <dbReference type="EMBL" id="ELR05954.1"/>
    </source>
</evidence>
<protein>
    <submittedName>
        <fullName evidence="1">Uncharacterized protein</fullName>
    </submittedName>
</protein>
<keyword evidence="2" id="KW-1185">Reference proteome</keyword>
<dbReference type="HOGENOM" id="CLU_1603460_0_0_1"/>
<dbReference type="AlphaFoldDB" id="L8FZK2"/>
<dbReference type="InParanoid" id="L8FZK2"/>
<dbReference type="Proteomes" id="UP000011064">
    <property type="component" value="Unassembled WGS sequence"/>
</dbReference>
<sequence length="166" mass="17997">MKDGIQATTAVKEVMARAAAEAAVQSESAQYNTLSIRTPLALLLRQPSRRMPSFTASAQLFASRLGSERGCTRPVRTTSAWRICAELILATTKHVSKRPRAAYSRTCTAGSSNTQTSNVGAMTRRAGCCGQGQDDAALWNHRRAAEVNGPDWPFVLFILPGHRLAH</sequence>
<gene>
    <name evidence="1" type="ORF">GMDG_01916</name>
</gene>
<proteinExistence type="predicted"/>
<accession>L8FZK2</accession>
<dbReference type="VEuPathDB" id="FungiDB:GMDG_01916"/>
<name>L8FZK2_PSED2</name>
<organism evidence="1 2">
    <name type="scientific">Pseudogymnoascus destructans (strain ATCC MYA-4855 / 20631-21)</name>
    <name type="common">Bat white-nose syndrome fungus</name>
    <name type="synonym">Geomyces destructans</name>
    <dbReference type="NCBI Taxonomy" id="658429"/>
    <lineage>
        <taxon>Eukaryota</taxon>
        <taxon>Fungi</taxon>
        <taxon>Dikarya</taxon>
        <taxon>Ascomycota</taxon>
        <taxon>Pezizomycotina</taxon>
        <taxon>Leotiomycetes</taxon>
        <taxon>Thelebolales</taxon>
        <taxon>Thelebolaceae</taxon>
        <taxon>Pseudogymnoascus</taxon>
    </lineage>
</organism>
<reference evidence="2" key="1">
    <citation type="submission" date="2010-09" db="EMBL/GenBank/DDBJ databases">
        <title>The genome sequence of Geomyces destructans 20631-21.</title>
        <authorList>
            <consortium name="The Broad Institute Genome Sequencing Platform"/>
            <person name="Cuomo C.A."/>
            <person name="Blehert D.S."/>
            <person name="Lorch J.M."/>
            <person name="Young S.K."/>
            <person name="Zeng Q."/>
            <person name="Gargeya S."/>
            <person name="Fitzgerald M."/>
            <person name="Haas B."/>
            <person name="Abouelleil A."/>
            <person name="Alvarado L."/>
            <person name="Arachchi H.M."/>
            <person name="Berlin A."/>
            <person name="Brown A."/>
            <person name="Chapman S.B."/>
            <person name="Chen Z."/>
            <person name="Dunbar C."/>
            <person name="Freedman E."/>
            <person name="Gearin G."/>
            <person name="Gellesch M."/>
            <person name="Goldberg J."/>
            <person name="Griggs A."/>
            <person name="Gujja S."/>
            <person name="Heiman D."/>
            <person name="Howarth C."/>
            <person name="Larson L."/>
            <person name="Lui A."/>
            <person name="MacDonald P.J.P."/>
            <person name="Montmayeur A."/>
            <person name="Murphy C."/>
            <person name="Neiman D."/>
            <person name="Pearson M."/>
            <person name="Priest M."/>
            <person name="Roberts A."/>
            <person name="Saif S."/>
            <person name="Shea T."/>
            <person name="Shenoy N."/>
            <person name="Sisk P."/>
            <person name="Stolte C."/>
            <person name="Sykes S."/>
            <person name="Wortman J."/>
            <person name="Nusbaum C."/>
            <person name="Birren B."/>
        </authorList>
    </citation>
    <scope>NUCLEOTIDE SEQUENCE [LARGE SCALE GENOMIC DNA]</scope>
    <source>
        <strain evidence="2">ATCC MYA-4855 / 20631-21</strain>
    </source>
</reference>
<evidence type="ECO:0000313" key="2">
    <source>
        <dbReference type="Proteomes" id="UP000011064"/>
    </source>
</evidence>
<dbReference type="EMBL" id="GL573193">
    <property type="protein sequence ID" value="ELR05954.1"/>
    <property type="molecule type" value="Genomic_DNA"/>
</dbReference>